<evidence type="ECO:0000313" key="5">
    <source>
        <dbReference type="WBParaSite" id="Csp11.Scaffold628.g7218.t1"/>
    </source>
</evidence>
<protein>
    <submittedName>
        <fullName evidence="5">WSN domain-containing protein</fullName>
    </submittedName>
</protein>
<dbReference type="WBParaSite" id="Csp11.Scaffold628.g7218.t1">
    <property type="protein sequence ID" value="Csp11.Scaffold628.g7218.t1"/>
    <property type="gene ID" value="Csp11.Scaffold628.g7218"/>
</dbReference>
<feature type="compositionally biased region" description="Low complexity" evidence="1">
    <location>
        <begin position="845"/>
        <end position="854"/>
    </location>
</feature>
<dbReference type="AlphaFoldDB" id="A0A1I7TLX4"/>
<evidence type="ECO:0000256" key="1">
    <source>
        <dbReference type="SAM" id="MobiDB-lite"/>
    </source>
</evidence>
<name>A0A1I7TLX4_9PELO</name>
<proteinExistence type="predicted"/>
<feature type="region of interest" description="Disordered" evidence="1">
    <location>
        <begin position="774"/>
        <end position="854"/>
    </location>
</feature>
<feature type="compositionally biased region" description="Basic and acidic residues" evidence="1">
    <location>
        <begin position="808"/>
        <end position="843"/>
    </location>
</feature>
<dbReference type="Pfam" id="PF02206">
    <property type="entry name" value="WSN"/>
    <property type="match status" value="1"/>
</dbReference>
<accession>A0A1I7TLX4</accession>
<keyword evidence="4" id="KW-1185">Reference proteome</keyword>
<sequence>MEIETFEDCKPQDYLMNRAARNAQDPLDNSISHLQVATRVTNAIHLQFGLLNGTVPLDDVVGELLYSGIVKPKDLKGPVKEVLEDLKSLNINKEVETKKAETAYETLNEMKELVQEVKEIGKGLLDQAFEGDLKVLEANGFDLKVPEELEEAVNGFVSRIKDVRKYHGNGEDQKAVDTFRNLISEIDSLLSKAKELDADAIVQMPSAVASFAPILNQAKAVKLYADRKSQLETSTEGKEKLLGNLQEMSRASEEATKILRPLEAARSILEPRNPRRPLLTAGFPNGVDDLNLLFSQDPWFKELTDTEALYKHLAPISKFFDEIKKVSDGIAPLKPAPIDEILEFVKPFNISSIPKDFGTDQMFACIKTLPFGTTVTPFDVDPLSADIVAVDTGVEELRAAIRDMSSFLEKPQTISIINEMRDIALEATTADPNQLRATIEKFLDPEKIGAFEKVIEEFKKLNKKVDDEKVKGLAAKVSSQQKTLETFQKTLDNLKPAFECLQPLEDAKVVGQMIDTWKTMQVPKQETIKEVVKIMKTLDAMPASVVNEMKALDTGKLHLKDSELHSTTLGLATRGIADMRDLLKQEANFELIGGLPGKEGLQKTHTSLVAWKGGVKESKNLSGYGRIFEEALKVPGVERFEKIGEEVRDLEEKETDPTKKEELKKVVNATEELGAVGLDLAGYSAHFRNAPKSLEAMESFFASFKPRVTTTKEVGIVIGSTTTIGYSEDNAMLIIIVVIVVAAFISVAASAVAGFCYCCSWCCFKKKKRAVKENVKGGCRPPKTPLTTTSPVPTTTSTPATPLPPTDAPKKKVTEKPKTPSKKSETEEPPKKRAKKEDKEKSVSRSRSSTVSRVSTPALPALPAIISVSYAEATNKFVIRVNLEVRKFVENKKLLADADEFFEYAKSLINNIRVTGDPREHIENRLVII</sequence>
<feature type="transmembrane region" description="Helical" evidence="2">
    <location>
        <begin position="731"/>
        <end position="764"/>
    </location>
</feature>
<evidence type="ECO:0000313" key="4">
    <source>
        <dbReference type="Proteomes" id="UP000095282"/>
    </source>
</evidence>
<dbReference type="STRING" id="1561998.A0A1I7TLX4"/>
<keyword evidence="2" id="KW-0812">Transmembrane</keyword>
<reference evidence="5" key="1">
    <citation type="submission" date="2016-11" db="UniProtKB">
        <authorList>
            <consortium name="WormBaseParasite"/>
        </authorList>
    </citation>
    <scope>IDENTIFICATION</scope>
</reference>
<feature type="compositionally biased region" description="Low complexity" evidence="1">
    <location>
        <begin position="785"/>
        <end position="800"/>
    </location>
</feature>
<evidence type="ECO:0000259" key="3">
    <source>
        <dbReference type="SMART" id="SM00453"/>
    </source>
</evidence>
<keyword evidence="2" id="KW-1133">Transmembrane helix</keyword>
<dbReference type="Proteomes" id="UP000095282">
    <property type="component" value="Unplaced"/>
</dbReference>
<evidence type="ECO:0000256" key="2">
    <source>
        <dbReference type="SAM" id="Phobius"/>
    </source>
</evidence>
<dbReference type="InterPro" id="IPR003125">
    <property type="entry name" value="WSN"/>
</dbReference>
<organism evidence="4 5">
    <name type="scientific">Caenorhabditis tropicalis</name>
    <dbReference type="NCBI Taxonomy" id="1561998"/>
    <lineage>
        <taxon>Eukaryota</taxon>
        <taxon>Metazoa</taxon>
        <taxon>Ecdysozoa</taxon>
        <taxon>Nematoda</taxon>
        <taxon>Chromadorea</taxon>
        <taxon>Rhabditida</taxon>
        <taxon>Rhabditina</taxon>
        <taxon>Rhabditomorpha</taxon>
        <taxon>Rhabditoidea</taxon>
        <taxon>Rhabditidae</taxon>
        <taxon>Peloderinae</taxon>
        <taxon>Caenorhabditis</taxon>
    </lineage>
</organism>
<dbReference type="PANTHER" id="PTHR32525:SF4">
    <property type="entry name" value="WSN DOMAIN-CONTAINING PROTEIN"/>
    <property type="match status" value="1"/>
</dbReference>
<dbReference type="PANTHER" id="PTHR32525">
    <property type="entry name" value="PROTEIN-TYROSINE-PHOSPHATASE"/>
    <property type="match status" value="1"/>
</dbReference>
<keyword evidence="2" id="KW-0472">Membrane</keyword>
<feature type="domain" description="Domain of unknown function WSN" evidence="3">
    <location>
        <begin position="25"/>
        <end position="89"/>
    </location>
</feature>
<dbReference type="SMART" id="SM00453">
    <property type="entry name" value="WSN"/>
    <property type="match status" value="1"/>
</dbReference>